<name>A0ABM3FY40_NEOLC</name>
<protein>
    <submittedName>
        <fullName evidence="2">Uncharacterized protein LOC124293937</fullName>
    </submittedName>
</protein>
<sequence length="168" mass="18932">MMIAAVAGIVVVALISFLSCCLMRGRKESSSRSIELPAKCKFGNLSVRAFPVETKSSTNCTEAKKLGENMEEGLKRPRVNRTRKISPECSIVKRCREAEARRTKLQKCCDIRHSKVKKQGYEPVCQILTAAGSLESYRSHLGHRNLYLGRSDRYDRQPPAVPMPDFDR</sequence>
<dbReference type="GeneID" id="124293937"/>
<reference evidence="2" key="1">
    <citation type="submission" date="2025-08" db="UniProtKB">
        <authorList>
            <consortium name="RefSeq"/>
        </authorList>
    </citation>
    <scope>IDENTIFICATION</scope>
    <source>
        <tissue evidence="2">Thorax and Abdomen</tissue>
    </source>
</reference>
<organism evidence="1 2">
    <name type="scientific">Neodiprion lecontei</name>
    <name type="common">Redheaded pine sawfly</name>
    <dbReference type="NCBI Taxonomy" id="441921"/>
    <lineage>
        <taxon>Eukaryota</taxon>
        <taxon>Metazoa</taxon>
        <taxon>Ecdysozoa</taxon>
        <taxon>Arthropoda</taxon>
        <taxon>Hexapoda</taxon>
        <taxon>Insecta</taxon>
        <taxon>Pterygota</taxon>
        <taxon>Neoptera</taxon>
        <taxon>Endopterygota</taxon>
        <taxon>Hymenoptera</taxon>
        <taxon>Tenthredinoidea</taxon>
        <taxon>Diprionidae</taxon>
        <taxon>Diprioninae</taxon>
        <taxon>Neodiprion</taxon>
    </lineage>
</organism>
<evidence type="ECO:0000313" key="2">
    <source>
        <dbReference type="RefSeq" id="XP_046592934.1"/>
    </source>
</evidence>
<evidence type="ECO:0000313" key="1">
    <source>
        <dbReference type="Proteomes" id="UP000829291"/>
    </source>
</evidence>
<dbReference type="Proteomes" id="UP000829291">
    <property type="component" value="Chromosome 4"/>
</dbReference>
<gene>
    <name evidence="2" type="primary">LOC124293937</name>
</gene>
<keyword evidence="1" id="KW-1185">Reference proteome</keyword>
<dbReference type="RefSeq" id="XP_046592934.1">
    <property type="nucleotide sequence ID" value="XM_046736978.1"/>
</dbReference>
<proteinExistence type="predicted"/>
<accession>A0ABM3FY40</accession>